<protein>
    <recommendedName>
        <fullName evidence="5">Transmembrane protein</fullName>
    </recommendedName>
</protein>
<feature type="transmembrane region" description="Helical" evidence="1">
    <location>
        <begin position="2565"/>
        <end position="2592"/>
    </location>
</feature>
<evidence type="ECO:0000256" key="1">
    <source>
        <dbReference type="SAM" id="Phobius"/>
    </source>
</evidence>
<feature type="signal peptide" evidence="2">
    <location>
        <begin position="1"/>
        <end position="19"/>
    </location>
</feature>
<comment type="caution">
    <text evidence="3">The sequence shown here is derived from an EMBL/GenBank/DDBJ whole genome shotgun (WGS) entry which is preliminary data.</text>
</comment>
<feature type="transmembrane region" description="Helical" evidence="1">
    <location>
        <begin position="2707"/>
        <end position="2732"/>
    </location>
</feature>
<gene>
    <name evidence="3" type="ORF">POCTA_138.1.T1480001</name>
</gene>
<organism evidence="3 4">
    <name type="scientific">Paramecium octaurelia</name>
    <dbReference type="NCBI Taxonomy" id="43137"/>
    <lineage>
        <taxon>Eukaryota</taxon>
        <taxon>Sar</taxon>
        <taxon>Alveolata</taxon>
        <taxon>Ciliophora</taxon>
        <taxon>Intramacronucleata</taxon>
        <taxon>Oligohymenophorea</taxon>
        <taxon>Peniculida</taxon>
        <taxon>Parameciidae</taxon>
        <taxon>Paramecium</taxon>
    </lineage>
</organism>
<keyword evidence="1" id="KW-0472">Membrane</keyword>
<dbReference type="CDD" id="cd00064">
    <property type="entry name" value="FU"/>
    <property type="match status" value="1"/>
</dbReference>
<accession>A0A8S1YCP8</accession>
<dbReference type="EMBL" id="CAJJDP010000150">
    <property type="protein sequence ID" value="CAD8209612.1"/>
    <property type="molecule type" value="Genomic_DNA"/>
</dbReference>
<keyword evidence="4" id="KW-1185">Reference proteome</keyword>
<proteinExistence type="predicted"/>
<keyword evidence="2" id="KW-0732">Signal</keyword>
<dbReference type="PANTHER" id="PTHR11319:SF35">
    <property type="entry name" value="OUTER MEMBRANE PROTEIN PMPC-RELATED"/>
    <property type="match status" value="1"/>
</dbReference>
<name>A0A8S1YCP8_PAROT</name>
<evidence type="ECO:0008006" key="5">
    <source>
        <dbReference type="Google" id="ProtNLM"/>
    </source>
</evidence>
<dbReference type="InterPro" id="IPR006212">
    <property type="entry name" value="Furin_repeat"/>
</dbReference>
<feature type="transmembrane region" description="Helical" evidence="1">
    <location>
        <begin position="2519"/>
        <end position="2541"/>
    </location>
</feature>
<dbReference type="PANTHER" id="PTHR11319">
    <property type="entry name" value="G PROTEIN-COUPLED RECEPTOR-RELATED"/>
    <property type="match status" value="1"/>
</dbReference>
<feature type="transmembrane region" description="Helical" evidence="1">
    <location>
        <begin position="2483"/>
        <end position="2507"/>
    </location>
</feature>
<reference evidence="3" key="1">
    <citation type="submission" date="2021-01" db="EMBL/GenBank/DDBJ databases">
        <authorList>
            <consortium name="Genoscope - CEA"/>
            <person name="William W."/>
        </authorList>
    </citation>
    <scope>NUCLEOTIDE SEQUENCE</scope>
</reference>
<feature type="transmembrane region" description="Helical" evidence="1">
    <location>
        <begin position="2368"/>
        <end position="2390"/>
    </location>
</feature>
<evidence type="ECO:0000256" key="2">
    <source>
        <dbReference type="SAM" id="SignalP"/>
    </source>
</evidence>
<feature type="transmembrane region" description="Helical" evidence="1">
    <location>
        <begin position="2431"/>
        <end position="2452"/>
    </location>
</feature>
<sequence>MLFQLHLIFLFQGLQSIKGQATTIMNTQYQLKKMLFNSTTIPNNAICFQYGIFSQYTPLSNITQFGEIGILDSNCYHIHSAIGQYTNKINFILYDCIDQKEQTIEKSVAFIGSDGTIYKQSYQLNLEKYENFWYFFGLVFNLKDNSITLYIQQKEVVLYTQDFNVQYPYQDTDLELTFGGDLFIKNNQMLYTELLSKLSYFPGRMIYLSPVSFDISYKCQSSFLQPLIISNQKLCKCFSSTIKTIPDTIIQKLDHSQFISETINCDSYYFQSWIRIKERKVFIEDIYYQLIKISSNIQNPKLVDENLSTFQLFYKLKGKNNQIIITTYSYTLPTVNVNFVDTPYLITKIFDLDVNIQLWHFVRVIKSQKSIQIKIHFYNVYEIHQYDFESIVNQFSQVQFKLQYGNLRQTLNYLTFELISMMFFNCETNQDSLNSCHYSCKDCDGPTKYDCLSCDETQTRIYLEEYKACICAYGTIDSDQQCINYQTYGVNIVKGFQEMFYCSYGYFEFEGNCWQCPSTIRNNLITCIDCVMNPKTWIKNPYCSFDFVTDNTQSPYQKLDYNRIYYTFDGSHLKVCELCDNIPDIYEDYQKTQNPIYNFNQNRAYGQTEYQNSQDRLSCFFFKDCMFCQIDIFKPQCLECRMNYAKKNDFCQLQTIQSTIYQICDAPNYINFNNICIKCPIENCHYCFEYFRSDYYQNTLFSQQQFSTIDEEIVVGCAECKQGFIYDFTIQKCIYQEPKLINCLRSYINQQGEELCTLSSINDFTVAPEITNCQNTIYQCRQCVQTPQFIVKCIICEEGYGSALNTGICYVNEKLVNTRYSVQWYDYTIWKMIVQSFSIVFMKGNPGLYTWQNRLNYYSVECLPGYEIIAQKCVKYCDENCQQCLKQESLQQFTCTLCSLNYYQQHYRVQKNGKCLVCPPLCLVCQERSNDDILSVNPQFKIKEANIQFSTYCVKSIPNSNVFINPYLKIASYNYGDPSKSAIQYSSLWFCDNFFGSEYSDFENYFDFSYLNEIGLQQFILTIQIQISCQDKVIMNSFKSKIFSLQSFKLELTGIPHPLALSKTFYYSNFDQVEIRNLLIQMNEILIFQFSNRADPIDFQIFNVSFSSNKQRSSEFRIQFDVYRVFHLYNVSIIDVSFDNIVIFDINSISKDGNFLIDLFVLENCQFNQTTLFAFKTIQKKIVIQNLFINQCEFNRSILLSFNQEDDDQSTIVIRSITIKNSLFFNTSIIQSLEKNKFSIDQFQMIENQIENSSLIRVSNDLLSSNVVLQKNYFIKSILFEKLFSISYENQLIFNEINVTSNRLHNFKVLTFDQIRIPYLIQLKNLDFIENINPQLDIQDYLFQLSSSNLLIQNVLILNTQNLRYFYFFNISTIKFENVTVWNQIQVHKIPLQQDCLINQYQHSKLLFVQGFQELTLNLLTLQNQITIDQPLIEILSNVAIIQEKTEKVLISNFNATGNILLKINQGKVFSIISIFSEKVQEVFLKDILYLHNCYHQYITDPTFNSASLLFINSLHSAVLIEDIQCIENSLTNSSNTFIAISSKELTIFSITASHHNYVGKEFWNQYYEIQLQNNHDDMEINYLIEQALSFQNIGGVMSLLVDTLTLKKAIFSYIIAESSSVLSIFTKGNGMLVLSDFNISYCLSNLLSKSEKEGSISINSKDSYLTLRLQNFTLKNIYNKLAPAILSIQSSGVENDIIIQNGEVWNCFSLINSFSAILFNSETADQHQVKIENILIHQSEQGLLQFDSQLGLLDTVMLSQIVQDNAIFHIQGCKLKINKFVFEGVAQSSILKLINCKTLQLMDIFLDKVTTFYNLQLINIEIASQFQSIIQIQNLNIHNISFLQIQNQQFYLNPKFLVKYSKCKTYQLISQSTNNKQLETQPNNFQQISSYQTNKGSILLIICSNNQTKINLKQISLINNDCKFCLNGLMFIQLIDFTLIKIDEFYCIGNKIKQFGCISALSDKQMEGKLFIVNSLFLNNQGIQGTALSSINVKTFLFNTRILNNIANLLGGGLYLDLTSNEFQIKLTIIQNNEAREGGGIYLNGDGILSQSNFVKSLLVLNNAQLETKNLQELPSHLDISINFKTLFSNKQIINSKQISSLQLNPYKIIQQGKLFIASSLMIPSNQGITKYQIYNPKYQKFVSYLFEFSIQFKNSFNELLLNYSNSICRIVQSTFDIKTLKKLESTNITQIYYDQKTNNFNLGELTFSLDPYNQSDKVFEISAFCKAKNYTDELQYNIRVKTLVCQLGEFYIVDGCSTCQYQQGFYSVTYNATKCSIFDKTKFDAITANNIQLKPGFWRPHYQSDIVVECFKNLNSCKGGWNVGDEICKIGYIGGLCEECDKFNLRGAGYYFKNDQNLSCLNCSDFSVNFVSLILIGLWAIISTLITLRSVEKTNYLFMSFKINQKFSNILFKLNLDQESILLKMYLNYMWIFSLIFTFNIQFSFQFIFVNKMNDTSYFMSRNLDCKLVQWFGIQLLYSRIIVMLILVFILILVTSSGIHIFFIINKIKFRNNIISITLLYLYIQNYAAFINQLLSILAKRQISNIDYVQGDVSLLFDSQNHYFWMITFAMPVSLFIGLILPISLLYVLYINKKQLNEIKFRRHFGYLVNEYKVHSIFWEWIKLWKKTIIIFILIYFETNTFLKGFLIVMCLIIYQVFTQKYSPYIYEKLNNLDLQTGQLCSIAIILASVEYISEQQADFLKAEIFQILIILLCIALSYPFIFQILFIYYNKYKLQVLMLLIMILRKLSLKSQLIFRLIDKLNQWKQRQDRIYKNFQKMRSHTILKQRLDKEKKRKICIGVQNLQQTKPISENFKLFIQ</sequence>
<keyword evidence="1" id="KW-0812">Transmembrane</keyword>
<evidence type="ECO:0000313" key="4">
    <source>
        <dbReference type="Proteomes" id="UP000683925"/>
    </source>
</evidence>
<feature type="transmembrane region" description="Helical" evidence="1">
    <location>
        <begin position="2631"/>
        <end position="2657"/>
    </location>
</feature>
<dbReference type="OrthoDB" id="77931at2759"/>
<keyword evidence="1" id="KW-1133">Transmembrane helix</keyword>
<feature type="chain" id="PRO_5035783108" description="Transmembrane protein" evidence="2">
    <location>
        <begin position="20"/>
        <end position="2821"/>
    </location>
</feature>
<evidence type="ECO:0000313" key="3">
    <source>
        <dbReference type="EMBL" id="CAD8209612.1"/>
    </source>
</evidence>
<dbReference type="Proteomes" id="UP000683925">
    <property type="component" value="Unassembled WGS sequence"/>
</dbReference>